<name>A0A6N3ACM0_9CLOT</name>
<protein>
    <submittedName>
        <fullName evidence="1">Uncharacterized protein</fullName>
    </submittedName>
</protein>
<organism evidence="1">
    <name type="scientific">Clostridium tertium</name>
    <dbReference type="NCBI Taxonomy" id="1559"/>
    <lineage>
        <taxon>Bacteria</taxon>
        <taxon>Bacillati</taxon>
        <taxon>Bacillota</taxon>
        <taxon>Clostridia</taxon>
        <taxon>Eubacteriales</taxon>
        <taxon>Clostridiaceae</taxon>
        <taxon>Clostridium</taxon>
    </lineage>
</organism>
<reference evidence="1" key="1">
    <citation type="submission" date="2019-11" db="EMBL/GenBank/DDBJ databases">
        <authorList>
            <person name="Feng L."/>
        </authorList>
    </citation>
    <scope>NUCLEOTIDE SEQUENCE</scope>
    <source>
        <strain evidence="1">CTertiumLFYP3</strain>
    </source>
</reference>
<dbReference type="EMBL" id="CACRTO010000008">
    <property type="protein sequence ID" value="VYT85962.1"/>
    <property type="molecule type" value="Genomic_DNA"/>
</dbReference>
<sequence>MSLSSIIGEISTIEENIRSNKKLLNDYKSRLREINYVITIYRNVAGNISEYNGKINQINVQINYAIKGGNEEEIVDTLVSLKEKSYDEDYYSSYAISNLRTEISNIGLKIDEIKGKIRSLEINLSYARERYIRKLAEIENNKYQRGYYE</sequence>
<dbReference type="AlphaFoldDB" id="A0A6N3ACM0"/>
<accession>A0A6N3ACM0</accession>
<evidence type="ECO:0000313" key="1">
    <source>
        <dbReference type="EMBL" id="VYT85962.1"/>
    </source>
</evidence>
<proteinExistence type="predicted"/>
<gene>
    <name evidence="1" type="ORF">CTLFYP3_00854</name>
</gene>
<dbReference type="RefSeq" id="WP_156625318.1">
    <property type="nucleotide sequence ID" value="NZ_CACRTO010000008.1"/>
</dbReference>